<dbReference type="SUPFAM" id="SSF50475">
    <property type="entry name" value="FMN-binding split barrel"/>
    <property type="match status" value="1"/>
</dbReference>
<comment type="pathway">
    <text evidence="1">Cofactor metabolism; pyridoxal 5'-phosphate salvage; pyridoxal 5'-phosphate from pyridoxamine 5'-phosphate: step 1/1.</text>
</comment>
<dbReference type="Pfam" id="PF10590">
    <property type="entry name" value="PNP_phzG_C"/>
    <property type="match status" value="1"/>
</dbReference>
<protein>
    <recommendedName>
        <fullName evidence="9">Pyridoxamine 5'-phosphate oxidase</fullName>
        <ecNumber evidence="9">1.4.3.5</ecNumber>
    </recommendedName>
</protein>
<evidence type="ECO:0000313" key="15">
    <source>
        <dbReference type="EMBL" id="NGP77044.1"/>
    </source>
</evidence>
<evidence type="ECO:0000256" key="3">
    <source>
        <dbReference type="ARBA" id="ARBA00007301"/>
    </source>
</evidence>
<evidence type="ECO:0000256" key="2">
    <source>
        <dbReference type="ARBA" id="ARBA00005037"/>
    </source>
</evidence>
<dbReference type="Proteomes" id="UP000473278">
    <property type="component" value="Unassembled WGS sequence"/>
</dbReference>
<gene>
    <name evidence="15" type="primary">pdxH</name>
    <name evidence="15" type="ORF">G3570_10400</name>
</gene>
<dbReference type="PANTHER" id="PTHR10851:SF0">
    <property type="entry name" value="PYRIDOXINE-5'-PHOSPHATE OXIDASE"/>
    <property type="match status" value="1"/>
</dbReference>
<feature type="binding site" evidence="11">
    <location>
        <begin position="148"/>
        <end position="149"/>
    </location>
    <ligand>
        <name>FMN</name>
        <dbReference type="ChEBI" id="CHEBI:58210"/>
    </ligand>
</feature>
<keyword evidence="7 15" id="KW-0560">Oxidoreductase</keyword>
<feature type="binding site" evidence="11">
    <location>
        <position position="113"/>
    </location>
    <ligand>
        <name>FMN</name>
        <dbReference type="ChEBI" id="CHEBI:58210"/>
    </ligand>
</feature>
<dbReference type="EC" id="1.4.3.5" evidence="9"/>
<dbReference type="InterPro" id="IPR000659">
    <property type="entry name" value="Pyridox_Oxase"/>
</dbReference>
<evidence type="ECO:0000256" key="4">
    <source>
        <dbReference type="ARBA" id="ARBA00011738"/>
    </source>
</evidence>
<dbReference type="HAMAP" id="MF_01629">
    <property type="entry name" value="PdxH"/>
    <property type="match status" value="1"/>
</dbReference>
<dbReference type="GO" id="GO:0010181">
    <property type="term" value="F:FMN binding"/>
    <property type="evidence" value="ECO:0007669"/>
    <property type="project" value="UniProtKB-UniRule"/>
</dbReference>
<evidence type="ECO:0000256" key="5">
    <source>
        <dbReference type="ARBA" id="ARBA00022630"/>
    </source>
</evidence>
<feature type="domain" description="Pyridoxine 5'-phosphate oxidase dimerisation C-terminal" evidence="14">
    <location>
        <begin position="180"/>
        <end position="220"/>
    </location>
</feature>
<evidence type="ECO:0000256" key="8">
    <source>
        <dbReference type="ARBA" id="ARBA00023096"/>
    </source>
</evidence>
<feature type="binding site" evidence="10">
    <location>
        <position position="131"/>
    </location>
    <ligand>
        <name>substrate</name>
    </ligand>
</feature>
<evidence type="ECO:0000259" key="13">
    <source>
        <dbReference type="Pfam" id="PF01243"/>
    </source>
</evidence>
<feature type="binding site" evidence="10">
    <location>
        <position position="74"/>
    </location>
    <ligand>
        <name>substrate</name>
    </ligand>
</feature>
<keyword evidence="12" id="KW-0175">Coiled coil</keyword>
<feature type="binding site" evidence="11">
    <location>
        <position position="193"/>
    </location>
    <ligand>
        <name>FMN</name>
        <dbReference type="ChEBI" id="CHEBI:58210"/>
    </ligand>
</feature>
<keyword evidence="5" id="KW-0285">Flavoprotein</keyword>
<proteinExistence type="inferred from homology"/>
<dbReference type="Gene3D" id="2.30.110.10">
    <property type="entry name" value="Electron Transport, Fmn-binding Protein, Chain A"/>
    <property type="match status" value="1"/>
</dbReference>
<dbReference type="GO" id="GO:0004733">
    <property type="term" value="F:pyridoxamine phosphate oxidase activity"/>
    <property type="evidence" value="ECO:0007669"/>
    <property type="project" value="UniProtKB-UniRule"/>
</dbReference>
<dbReference type="AlphaFoldDB" id="A0A6M1T0L8"/>
<dbReference type="NCBIfam" id="TIGR00558">
    <property type="entry name" value="pdxH"/>
    <property type="match status" value="1"/>
</dbReference>
<feature type="binding site" evidence="11">
    <location>
        <begin position="69"/>
        <end position="74"/>
    </location>
    <ligand>
        <name>FMN</name>
        <dbReference type="ChEBI" id="CHEBI:58210"/>
    </ligand>
</feature>
<feature type="binding site" evidence="11">
    <location>
        <position position="90"/>
    </location>
    <ligand>
        <name>FMN</name>
        <dbReference type="ChEBI" id="CHEBI:58210"/>
    </ligand>
</feature>
<dbReference type="InterPro" id="IPR012349">
    <property type="entry name" value="Split_barrel_FMN-bd"/>
</dbReference>
<dbReference type="InterPro" id="IPR019740">
    <property type="entry name" value="Pyridox_Oxase_CS"/>
</dbReference>
<feature type="coiled-coil region" evidence="12">
    <location>
        <begin position="5"/>
        <end position="32"/>
    </location>
</feature>
<dbReference type="EMBL" id="JAALLT010000003">
    <property type="protein sequence ID" value="NGP77044.1"/>
    <property type="molecule type" value="Genomic_DNA"/>
</dbReference>
<feature type="binding site" evidence="10">
    <location>
        <begin position="199"/>
        <end position="201"/>
    </location>
    <ligand>
        <name>substrate</name>
    </ligand>
</feature>
<comment type="similarity">
    <text evidence="3">Belongs to the pyridoxamine 5'-phosphate oxidase family.</text>
</comment>
<evidence type="ECO:0000259" key="14">
    <source>
        <dbReference type="Pfam" id="PF10590"/>
    </source>
</evidence>
<evidence type="ECO:0000256" key="11">
    <source>
        <dbReference type="PIRSR" id="PIRSR000190-2"/>
    </source>
</evidence>
<accession>A0A6M1T0L8</accession>
<organism evidence="15 16">
    <name type="scientific">Halalkalibaculum roseum</name>
    <dbReference type="NCBI Taxonomy" id="2709311"/>
    <lineage>
        <taxon>Bacteria</taxon>
        <taxon>Pseudomonadati</taxon>
        <taxon>Balneolota</taxon>
        <taxon>Balneolia</taxon>
        <taxon>Balneolales</taxon>
        <taxon>Balneolaceae</taxon>
        <taxon>Halalkalibaculum</taxon>
    </lineage>
</organism>
<comment type="cofactor">
    <cofactor evidence="11">
        <name>FMN</name>
        <dbReference type="ChEBI" id="CHEBI:58210"/>
    </cofactor>
    <text evidence="11">Binds 1 FMN per subunit.</text>
</comment>
<evidence type="ECO:0000256" key="6">
    <source>
        <dbReference type="ARBA" id="ARBA00022643"/>
    </source>
</evidence>
<dbReference type="GO" id="GO:0008615">
    <property type="term" value="P:pyridoxine biosynthetic process"/>
    <property type="evidence" value="ECO:0007669"/>
    <property type="project" value="UniProtKB-UniRule"/>
</dbReference>
<evidence type="ECO:0000256" key="1">
    <source>
        <dbReference type="ARBA" id="ARBA00004738"/>
    </source>
</evidence>
<dbReference type="PANTHER" id="PTHR10851">
    <property type="entry name" value="PYRIDOXINE-5-PHOSPHATE OXIDASE"/>
    <property type="match status" value="1"/>
</dbReference>
<keyword evidence="16" id="KW-1185">Reference proteome</keyword>
<evidence type="ECO:0000256" key="12">
    <source>
        <dbReference type="SAM" id="Coils"/>
    </source>
</evidence>
<dbReference type="PROSITE" id="PS01064">
    <property type="entry name" value="PYRIDOX_OXIDASE"/>
    <property type="match status" value="1"/>
</dbReference>
<dbReference type="FunFam" id="2.30.110.10:FF:000005">
    <property type="entry name" value="NAD(P)H-hydrate epimerase"/>
    <property type="match status" value="1"/>
</dbReference>
<comment type="caution">
    <text evidence="15">The sequence shown here is derived from an EMBL/GenBank/DDBJ whole genome shotgun (WGS) entry which is preliminary data.</text>
</comment>
<name>A0A6M1T0L8_9BACT</name>
<keyword evidence="6 11" id="KW-0288">FMN</keyword>
<feature type="domain" description="Pyridoxamine 5'-phosphate oxidase N-terminal" evidence="13">
    <location>
        <begin position="42"/>
        <end position="165"/>
    </location>
</feature>
<feature type="binding site" evidence="10">
    <location>
        <position position="135"/>
    </location>
    <ligand>
        <name>substrate</name>
    </ligand>
</feature>
<feature type="binding site" evidence="11">
    <location>
        <position position="91"/>
    </location>
    <ligand>
        <name>FMN</name>
        <dbReference type="ChEBI" id="CHEBI:58210"/>
    </ligand>
</feature>
<comment type="subunit">
    <text evidence="4">Homodimer.</text>
</comment>
<dbReference type="RefSeq" id="WP_165142028.1">
    <property type="nucleotide sequence ID" value="NZ_JAALLT010000003.1"/>
</dbReference>
<keyword evidence="8" id="KW-0664">Pyridoxine biosynthesis</keyword>
<dbReference type="InterPro" id="IPR011576">
    <property type="entry name" value="Pyridox_Oxase_N"/>
</dbReference>
<evidence type="ECO:0000256" key="7">
    <source>
        <dbReference type="ARBA" id="ARBA00023002"/>
    </source>
</evidence>
<dbReference type="NCBIfam" id="NF004231">
    <property type="entry name" value="PRK05679.1"/>
    <property type="match status" value="1"/>
</dbReference>
<comment type="pathway">
    <text evidence="2">Cofactor metabolism; pyridoxal 5'-phosphate salvage; pyridoxal 5'-phosphate from pyridoxine 5'-phosphate: step 1/1.</text>
</comment>
<evidence type="ECO:0000256" key="9">
    <source>
        <dbReference type="NCBIfam" id="TIGR00558"/>
    </source>
</evidence>
<feature type="binding site" evidence="10">
    <location>
        <begin position="16"/>
        <end position="19"/>
    </location>
    <ligand>
        <name>substrate</name>
    </ligand>
</feature>
<evidence type="ECO:0000256" key="10">
    <source>
        <dbReference type="PIRSR" id="PIRSR000190-1"/>
    </source>
</evidence>
<feature type="binding site" evidence="10">
    <location>
        <position position="139"/>
    </location>
    <ligand>
        <name>substrate</name>
    </ligand>
</feature>
<feature type="binding site" evidence="11">
    <location>
        <position position="203"/>
    </location>
    <ligand>
        <name>FMN</name>
        <dbReference type="ChEBI" id="CHEBI:58210"/>
    </ligand>
</feature>
<dbReference type="PIRSF" id="PIRSF000190">
    <property type="entry name" value="Pyd_amn-ph_oxd"/>
    <property type="match status" value="1"/>
</dbReference>
<sequence length="220" mass="25830">MEIKSNESNSKIEQLRREYAREELLEENVSKDPVDQFATWFEQALQSEVVEPNAMSLATAGSDGNPSVRIVLLKGFDKDGFRFFSNYQSRKGKELDVNPNASLCFFWPELERQVRLEGSVEKISREESEEYFHKRPRLSQIGAWASNQSEEVISREELEERFQKLKKKYEDNAIPVPEYWGGYLLKPSSMEFWQGRRGRLHDRLIYVNEANEWTIKRLAP</sequence>
<dbReference type="Pfam" id="PF01243">
    <property type="entry name" value="PNPOx_N"/>
    <property type="match status" value="1"/>
</dbReference>
<evidence type="ECO:0000313" key="16">
    <source>
        <dbReference type="Proteomes" id="UP000473278"/>
    </source>
</evidence>
<reference evidence="15 16" key="1">
    <citation type="submission" date="2020-02" db="EMBL/GenBank/DDBJ databases">
        <title>Balneolaceae bacterium YR4-1, complete genome.</title>
        <authorList>
            <person name="Li Y."/>
            <person name="Wu S."/>
        </authorList>
    </citation>
    <scope>NUCLEOTIDE SEQUENCE [LARGE SCALE GENOMIC DNA]</scope>
    <source>
        <strain evidence="15 16">YR4-1</strain>
    </source>
</reference>
<dbReference type="InterPro" id="IPR019576">
    <property type="entry name" value="Pyridoxamine_oxidase_dimer_C"/>
</dbReference>